<dbReference type="HAMAP" id="MF_00017">
    <property type="entry name" value="RecR"/>
    <property type="match status" value="1"/>
</dbReference>
<evidence type="ECO:0000256" key="1">
    <source>
        <dbReference type="ARBA" id="ARBA00022723"/>
    </source>
</evidence>
<gene>
    <name evidence="7 9" type="primary">recR</name>
    <name evidence="9" type="ORF">H9874_11740</name>
</gene>
<dbReference type="NCBIfam" id="TIGR00615">
    <property type="entry name" value="recR"/>
    <property type="match status" value="1"/>
</dbReference>
<dbReference type="GO" id="GO:0006310">
    <property type="term" value="P:DNA recombination"/>
    <property type="evidence" value="ECO:0007669"/>
    <property type="project" value="UniProtKB-UniRule"/>
</dbReference>
<proteinExistence type="inferred from homology"/>
<dbReference type="InterPro" id="IPR006171">
    <property type="entry name" value="TOPRIM_dom"/>
</dbReference>
<keyword evidence="3 7" id="KW-0863">Zinc-finger</keyword>
<evidence type="ECO:0000259" key="8">
    <source>
        <dbReference type="PROSITE" id="PS50880"/>
    </source>
</evidence>
<dbReference type="CDD" id="cd01025">
    <property type="entry name" value="TOPRIM_recR"/>
    <property type="match status" value="1"/>
</dbReference>
<dbReference type="PROSITE" id="PS50880">
    <property type="entry name" value="TOPRIM"/>
    <property type="match status" value="1"/>
</dbReference>
<evidence type="ECO:0000256" key="5">
    <source>
        <dbReference type="ARBA" id="ARBA00023172"/>
    </source>
</evidence>
<keyword evidence="6 7" id="KW-0234">DNA repair</keyword>
<evidence type="ECO:0000256" key="6">
    <source>
        <dbReference type="ARBA" id="ARBA00023204"/>
    </source>
</evidence>
<dbReference type="Pfam" id="PF21175">
    <property type="entry name" value="RecR_C"/>
    <property type="match status" value="1"/>
</dbReference>
<dbReference type="Pfam" id="PF13662">
    <property type="entry name" value="Toprim_4"/>
    <property type="match status" value="1"/>
</dbReference>
<reference evidence="9" key="1">
    <citation type="journal article" date="2021" name="PeerJ">
        <title>Extensive microbial diversity within the chicken gut microbiome revealed by metagenomics and culture.</title>
        <authorList>
            <person name="Gilroy R."/>
            <person name="Ravi A."/>
            <person name="Getino M."/>
            <person name="Pursley I."/>
            <person name="Horton D.L."/>
            <person name="Alikhan N.F."/>
            <person name="Baker D."/>
            <person name="Gharbi K."/>
            <person name="Hall N."/>
            <person name="Watson M."/>
            <person name="Adriaenssens E.M."/>
            <person name="Foster-Nyarko E."/>
            <person name="Jarju S."/>
            <person name="Secka A."/>
            <person name="Antonio M."/>
            <person name="Oren A."/>
            <person name="Chaudhuri R.R."/>
            <person name="La Ragione R."/>
            <person name="Hildebrand F."/>
            <person name="Pallen M.J."/>
        </authorList>
    </citation>
    <scope>NUCLEOTIDE SEQUENCE</scope>
    <source>
        <strain evidence="9">ChiSxjej5B17-1746</strain>
    </source>
</reference>
<dbReference type="PANTHER" id="PTHR30446">
    <property type="entry name" value="RECOMBINATION PROTEIN RECR"/>
    <property type="match status" value="1"/>
</dbReference>
<organism evidence="9 10">
    <name type="scientific">Candidatus Bilophila faecipullorum</name>
    <dbReference type="NCBI Taxonomy" id="2838482"/>
    <lineage>
        <taxon>Bacteria</taxon>
        <taxon>Pseudomonadati</taxon>
        <taxon>Thermodesulfobacteriota</taxon>
        <taxon>Desulfovibrionia</taxon>
        <taxon>Desulfovibrionales</taxon>
        <taxon>Desulfovibrionaceae</taxon>
        <taxon>Bilophila</taxon>
    </lineage>
</organism>
<dbReference type="InterPro" id="IPR023627">
    <property type="entry name" value="Rcmb_RecR"/>
</dbReference>
<protein>
    <recommendedName>
        <fullName evidence="7">Recombination protein RecR</fullName>
    </recommendedName>
</protein>
<accession>A0A9D1R2K5</accession>
<dbReference type="InterPro" id="IPR000093">
    <property type="entry name" value="DNA_Rcmb_RecR"/>
</dbReference>
<evidence type="ECO:0000313" key="9">
    <source>
        <dbReference type="EMBL" id="HIW79794.1"/>
    </source>
</evidence>
<evidence type="ECO:0000256" key="2">
    <source>
        <dbReference type="ARBA" id="ARBA00022763"/>
    </source>
</evidence>
<dbReference type="AlphaFoldDB" id="A0A9D1R2K5"/>
<dbReference type="Gene3D" id="3.30.60.80">
    <property type="match status" value="1"/>
</dbReference>
<reference evidence="9" key="2">
    <citation type="submission" date="2021-04" db="EMBL/GenBank/DDBJ databases">
        <authorList>
            <person name="Gilroy R."/>
        </authorList>
    </citation>
    <scope>NUCLEOTIDE SEQUENCE</scope>
    <source>
        <strain evidence="9">ChiSxjej5B17-1746</strain>
    </source>
</reference>
<dbReference type="Pfam" id="PF21176">
    <property type="entry name" value="RecR_HhH"/>
    <property type="match status" value="1"/>
</dbReference>
<keyword evidence="1 7" id="KW-0479">Metal-binding</keyword>
<comment type="caution">
    <text evidence="9">The sequence shown here is derived from an EMBL/GenBank/DDBJ whole genome shotgun (WGS) entry which is preliminary data.</text>
</comment>
<sequence length="203" mass="22813">MDQRIPEPLKALVEQLARLPGLGPKSAMRVAMTLLKWPEAETRRLGKGIHDLRDNLRLCSRCGALTESDPCAVCADPDRHEEELCVVAEWDSMLTMEEGAFYKGRYLILGGLLAPLDNLSAESLELDRLTRRLEEGRVREVILALGATVEAETTGALIRSMINRRFPGVMVTRLAQGIPLGAEVKFMDRETLRQSLQYRQEIR</sequence>
<evidence type="ECO:0000256" key="7">
    <source>
        <dbReference type="HAMAP-Rule" id="MF_00017"/>
    </source>
</evidence>
<dbReference type="Pfam" id="PF02132">
    <property type="entry name" value="RecR_ZnF"/>
    <property type="match status" value="1"/>
</dbReference>
<dbReference type="GO" id="GO:0003677">
    <property type="term" value="F:DNA binding"/>
    <property type="evidence" value="ECO:0007669"/>
    <property type="project" value="UniProtKB-UniRule"/>
</dbReference>
<evidence type="ECO:0000313" key="10">
    <source>
        <dbReference type="Proteomes" id="UP000824264"/>
    </source>
</evidence>
<comment type="similarity">
    <text evidence="7">Belongs to the RecR family.</text>
</comment>
<evidence type="ECO:0000256" key="3">
    <source>
        <dbReference type="ARBA" id="ARBA00022771"/>
    </source>
</evidence>
<dbReference type="Proteomes" id="UP000824264">
    <property type="component" value="Unassembled WGS sequence"/>
</dbReference>
<comment type="function">
    <text evidence="7">May play a role in DNA repair. It seems to be involved in an RecBC-independent recombinational process of DNA repair. It may act with RecF and RecO.</text>
</comment>
<dbReference type="GO" id="GO:0008270">
    <property type="term" value="F:zinc ion binding"/>
    <property type="evidence" value="ECO:0007669"/>
    <property type="project" value="UniProtKB-KW"/>
</dbReference>
<keyword evidence="5 7" id="KW-0233">DNA recombination</keyword>
<evidence type="ECO:0000256" key="4">
    <source>
        <dbReference type="ARBA" id="ARBA00022833"/>
    </source>
</evidence>
<dbReference type="InterPro" id="IPR015967">
    <property type="entry name" value="Rcmb_RecR_Znf"/>
</dbReference>
<dbReference type="SUPFAM" id="SSF111304">
    <property type="entry name" value="Recombination protein RecR"/>
    <property type="match status" value="1"/>
</dbReference>
<name>A0A9D1R2K5_9BACT</name>
<dbReference type="Gene3D" id="1.10.8.420">
    <property type="entry name" value="RecR Domain 1"/>
    <property type="match status" value="1"/>
</dbReference>
<dbReference type="GO" id="GO:0006281">
    <property type="term" value="P:DNA repair"/>
    <property type="evidence" value="ECO:0007669"/>
    <property type="project" value="UniProtKB-UniRule"/>
</dbReference>
<keyword evidence="2 7" id="KW-0227">DNA damage</keyword>
<feature type="zinc finger region" description="C4-type" evidence="7">
    <location>
        <begin position="59"/>
        <end position="74"/>
    </location>
</feature>
<dbReference type="Gene3D" id="3.40.1360.10">
    <property type="match status" value="1"/>
</dbReference>
<keyword evidence="4 7" id="KW-0862">Zinc</keyword>
<dbReference type="EMBL" id="DXGI01000440">
    <property type="protein sequence ID" value="HIW79794.1"/>
    <property type="molecule type" value="Genomic_DNA"/>
</dbReference>
<feature type="domain" description="Toprim" evidence="8">
    <location>
        <begin position="82"/>
        <end position="179"/>
    </location>
</feature>
<dbReference type="PANTHER" id="PTHR30446:SF0">
    <property type="entry name" value="RECOMBINATION PROTEIN RECR"/>
    <property type="match status" value="1"/>
</dbReference>
<dbReference type="InterPro" id="IPR034137">
    <property type="entry name" value="TOPRIM_RecR"/>
</dbReference>